<dbReference type="AlphaFoldDB" id="A0A8K0X7Y6"/>
<keyword evidence="3" id="KW-1185">Reference proteome</keyword>
<sequence length="315" mass="34216">MHRSRNKDFTKFLKWLWIFGIKEVLDEIDKLHHDKSVLPRVWWIGSGLAGSMPFHAAGTHTVGADLARDSTLLRCVSSYTPSIKILRRGLQRLRAASAGSGAGSGKMLLVSMPETPDANILRGVVEEADEIAKIVTTAMTAEHLCMPSVNQVLSRLGDASIIHFACHGKAADSPSESSLILCRNTRPSGEPAVLEQDHLTVGALASVHHEKARLAYLSACSTAQNKSRQLADEVIHIVSSFQAANFPSVVGCFWPANDAVSKEVAANFYDELLSDGEPKWEEGAVALALHSAVMKARDSNRKAPLNWAPYVHFGC</sequence>
<protein>
    <submittedName>
        <fullName evidence="2">CHAT domain-containing protein</fullName>
    </submittedName>
</protein>
<evidence type="ECO:0000259" key="1">
    <source>
        <dbReference type="Pfam" id="PF12770"/>
    </source>
</evidence>
<gene>
    <name evidence="2" type="ORF">B0T11DRAFT_269165</name>
</gene>
<name>A0A8K0X7Y6_9PEZI</name>
<dbReference type="OrthoDB" id="9991317at2759"/>
<feature type="domain" description="CHAT" evidence="1">
    <location>
        <begin position="11"/>
        <end position="314"/>
    </location>
</feature>
<comment type="caution">
    <text evidence="2">The sequence shown here is derived from an EMBL/GenBank/DDBJ whole genome shotgun (WGS) entry which is preliminary data.</text>
</comment>
<proteinExistence type="predicted"/>
<evidence type="ECO:0000313" key="2">
    <source>
        <dbReference type="EMBL" id="KAH7374779.1"/>
    </source>
</evidence>
<accession>A0A8K0X7Y6</accession>
<organism evidence="2 3">
    <name type="scientific">Plectosphaerella cucumerina</name>
    <dbReference type="NCBI Taxonomy" id="40658"/>
    <lineage>
        <taxon>Eukaryota</taxon>
        <taxon>Fungi</taxon>
        <taxon>Dikarya</taxon>
        <taxon>Ascomycota</taxon>
        <taxon>Pezizomycotina</taxon>
        <taxon>Sordariomycetes</taxon>
        <taxon>Hypocreomycetidae</taxon>
        <taxon>Glomerellales</taxon>
        <taxon>Plectosphaerellaceae</taxon>
        <taxon>Plectosphaerella</taxon>
    </lineage>
</organism>
<dbReference type="Pfam" id="PF12770">
    <property type="entry name" value="CHAT"/>
    <property type="match status" value="1"/>
</dbReference>
<dbReference type="Proteomes" id="UP000813385">
    <property type="component" value="Unassembled WGS sequence"/>
</dbReference>
<reference evidence="2" key="1">
    <citation type="journal article" date="2021" name="Nat. Commun.">
        <title>Genetic determinants of endophytism in the Arabidopsis root mycobiome.</title>
        <authorList>
            <person name="Mesny F."/>
            <person name="Miyauchi S."/>
            <person name="Thiergart T."/>
            <person name="Pickel B."/>
            <person name="Atanasova L."/>
            <person name="Karlsson M."/>
            <person name="Huettel B."/>
            <person name="Barry K.W."/>
            <person name="Haridas S."/>
            <person name="Chen C."/>
            <person name="Bauer D."/>
            <person name="Andreopoulos W."/>
            <person name="Pangilinan J."/>
            <person name="LaButti K."/>
            <person name="Riley R."/>
            <person name="Lipzen A."/>
            <person name="Clum A."/>
            <person name="Drula E."/>
            <person name="Henrissat B."/>
            <person name="Kohler A."/>
            <person name="Grigoriev I.V."/>
            <person name="Martin F.M."/>
            <person name="Hacquard S."/>
        </authorList>
    </citation>
    <scope>NUCLEOTIDE SEQUENCE</scope>
    <source>
        <strain evidence="2">MPI-CAGE-AT-0016</strain>
    </source>
</reference>
<dbReference type="EMBL" id="JAGPXD010000001">
    <property type="protein sequence ID" value="KAH7374779.1"/>
    <property type="molecule type" value="Genomic_DNA"/>
</dbReference>
<evidence type="ECO:0000313" key="3">
    <source>
        <dbReference type="Proteomes" id="UP000813385"/>
    </source>
</evidence>
<dbReference type="InterPro" id="IPR024983">
    <property type="entry name" value="CHAT_dom"/>
</dbReference>